<feature type="compositionally biased region" description="Polar residues" evidence="7">
    <location>
        <begin position="328"/>
        <end position="341"/>
    </location>
</feature>
<dbReference type="PROSITE" id="PS50102">
    <property type="entry name" value="RRM"/>
    <property type="match status" value="2"/>
</dbReference>
<feature type="domain" description="RRM" evidence="8">
    <location>
        <begin position="93"/>
        <end position="181"/>
    </location>
</feature>
<evidence type="ECO:0000256" key="4">
    <source>
        <dbReference type="ARBA" id="ARBA00022884"/>
    </source>
</evidence>
<comment type="caution">
    <text evidence="9">The sequence shown here is derived from an EMBL/GenBank/DDBJ whole genome shotgun (WGS) entry which is preliminary data.</text>
</comment>
<dbReference type="InterPro" id="IPR034393">
    <property type="entry name" value="TatSF1-like"/>
</dbReference>
<dbReference type="InterPro" id="IPR000504">
    <property type="entry name" value="RRM_dom"/>
</dbReference>
<feature type="region of interest" description="Disordered" evidence="7">
    <location>
        <begin position="328"/>
        <end position="347"/>
    </location>
</feature>
<dbReference type="Pfam" id="PF00076">
    <property type="entry name" value="RRM_1"/>
    <property type="match status" value="2"/>
</dbReference>
<dbReference type="SMART" id="SM00360">
    <property type="entry name" value="RRM"/>
    <property type="match status" value="2"/>
</dbReference>
<dbReference type="FunFam" id="3.30.70.330:FF:000105">
    <property type="entry name" value="HIV Tat-specific factor 1 homolog"/>
    <property type="match status" value="1"/>
</dbReference>
<proteinExistence type="inferred from homology"/>
<keyword evidence="4 6" id="KW-0694">RNA-binding</keyword>
<name>A0A2T9YQ67_9FUNG</name>
<feature type="domain" description="RRM" evidence="8">
    <location>
        <begin position="229"/>
        <end position="313"/>
    </location>
</feature>
<dbReference type="CDD" id="cd12285">
    <property type="entry name" value="RRM3_RBM39_like"/>
    <property type="match status" value="1"/>
</dbReference>
<evidence type="ECO:0000256" key="1">
    <source>
        <dbReference type="ARBA" id="ARBA00007747"/>
    </source>
</evidence>
<dbReference type="STRING" id="61424.A0A2T9YQ67"/>
<protein>
    <recommendedName>
        <fullName evidence="8">RRM domain-containing protein</fullName>
    </recommendedName>
</protein>
<reference evidence="9 10" key="1">
    <citation type="journal article" date="2018" name="MBio">
        <title>Comparative Genomics Reveals the Core Gene Toolbox for the Fungus-Insect Symbiosis.</title>
        <authorList>
            <person name="Wang Y."/>
            <person name="Stata M."/>
            <person name="Wang W."/>
            <person name="Stajich J.E."/>
            <person name="White M.M."/>
            <person name="Moncalvo J.M."/>
        </authorList>
    </citation>
    <scope>NUCLEOTIDE SEQUENCE [LARGE SCALE GENOMIC DNA]</scope>
    <source>
        <strain evidence="9 10">AUS-77-4</strain>
    </source>
</reference>
<dbReference type="CDD" id="cd12281">
    <property type="entry name" value="RRM1_TatSF1_like"/>
    <property type="match status" value="1"/>
</dbReference>
<organism evidence="9 10">
    <name type="scientific">Furculomyces boomerangus</name>
    <dbReference type="NCBI Taxonomy" id="61424"/>
    <lineage>
        <taxon>Eukaryota</taxon>
        <taxon>Fungi</taxon>
        <taxon>Fungi incertae sedis</taxon>
        <taxon>Zoopagomycota</taxon>
        <taxon>Kickxellomycotina</taxon>
        <taxon>Harpellomycetes</taxon>
        <taxon>Harpellales</taxon>
        <taxon>Harpellaceae</taxon>
        <taxon>Furculomyces</taxon>
    </lineage>
</organism>
<dbReference type="InterPro" id="IPR034392">
    <property type="entry name" value="TatSF1-like_RRM1"/>
</dbReference>
<dbReference type="GO" id="GO:0005686">
    <property type="term" value="C:U2 snRNP"/>
    <property type="evidence" value="ECO:0007669"/>
    <property type="project" value="TreeGrafter"/>
</dbReference>
<dbReference type="Proteomes" id="UP000245699">
    <property type="component" value="Unassembled WGS sequence"/>
</dbReference>
<keyword evidence="10" id="KW-1185">Reference proteome</keyword>
<keyword evidence="3" id="KW-0677">Repeat</keyword>
<sequence length="363" mass="42386">MKVFPKPEEFKNNKDVKYETETEKYVYYDQDDKIEYEYDEKTNAWFPRWNESLVEEQQSVYSKNDIEQKRKSPDEIEKVHKQENNKEKKKINYSVYVTGLPLDVTEDEVEEVFKKCGTIMPDIITGKPRIKVYRDEKGIPKGDALITYFKEPSVSLAIDILDDSLFRYDEPRRIKVQVAKFTEKKQVDGPQQKKTKIDPNLIKKRIQQLEKKLEWDEEGAPISEKYNKMVVLVGMFTQDEIKNDVTLLIDLKEDIREECEKVGQVTNIKIYEDSNDGLVVVKFTDKLGAQAAVKLLNGRFFAGRQIEAFISTGKVKLDDKKNIDLQDMNTNNEERGTSSSAKLDISEQERLESYAQWLEKEDA</sequence>
<comment type="similarity">
    <text evidence="1">Belongs to the HTATSF1 family.</text>
</comment>
<evidence type="ECO:0000256" key="2">
    <source>
        <dbReference type="ARBA" id="ARBA00022664"/>
    </source>
</evidence>
<dbReference type="PANTHER" id="PTHR15608">
    <property type="entry name" value="SPLICING FACTOR U2AF-ASSOCIATED PROTEIN 2"/>
    <property type="match status" value="1"/>
</dbReference>
<evidence type="ECO:0000259" key="8">
    <source>
        <dbReference type="PROSITE" id="PS50102"/>
    </source>
</evidence>
<dbReference type="InterPro" id="IPR012677">
    <property type="entry name" value="Nucleotide-bd_a/b_plait_sf"/>
</dbReference>
<dbReference type="EMBL" id="MBFT01000255">
    <property type="protein sequence ID" value="PVU94394.1"/>
    <property type="molecule type" value="Genomic_DNA"/>
</dbReference>
<dbReference type="AlphaFoldDB" id="A0A2T9YQ67"/>
<evidence type="ECO:0000256" key="5">
    <source>
        <dbReference type="ARBA" id="ARBA00023187"/>
    </source>
</evidence>
<evidence type="ECO:0000313" key="10">
    <source>
        <dbReference type="Proteomes" id="UP000245699"/>
    </source>
</evidence>
<dbReference type="SUPFAM" id="SSF54928">
    <property type="entry name" value="RNA-binding domain, RBD"/>
    <property type="match status" value="2"/>
</dbReference>
<dbReference type="GO" id="GO:0000398">
    <property type="term" value="P:mRNA splicing, via spliceosome"/>
    <property type="evidence" value="ECO:0007669"/>
    <property type="project" value="InterPro"/>
</dbReference>
<dbReference type="Gene3D" id="3.30.70.330">
    <property type="match status" value="2"/>
</dbReference>
<dbReference type="FunFam" id="3.30.70.330:FF:000329">
    <property type="entry name" value="splicing factor U2AF-associated protein 2"/>
    <property type="match status" value="1"/>
</dbReference>
<evidence type="ECO:0000256" key="6">
    <source>
        <dbReference type="PROSITE-ProRule" id="PRU00176"/>
    </source>
</evidence>
<evidence type="ECO:0000313" key="9">
    <source>
        <dbReference type="EMBL" id="PVU94394.1"/>
    </source>
</evidence>
<accession>A0A2T9YQ67</accession>
<dbReference type="InterPro" id="IPR035979">
    <property type="entry name" value="RBD_domain_sf"/>
</dbReference>
<keyword evidence="2" id="KW-0507">mRNA processing</keyword>
<dbReference type="PANTHER" id="PTHR15608:SF0">
    <property type="entry name" value="HIV TAT-SPECIFIC FACTOR 1"/>
    <property type="match status" value="1"/>
</dbReference>
<dbReference type="OrthoDB" id="10258585at2759"/>
<gene>
    <name evidence="9" type="ORF">BB559_003017</name>
</gene>
<evidence type="ECO:0000256" key="3">
    <source>
        <dbReference type="ARBA" id="ARBA00022737"/>
    </source>
</evidence>
<keyword evidence="5" id="KW-0508">mRNA splicing</keyword>
<evidence type="ECO:0000256" key="7">
    <source>
        <dbReference type="SAM" id="MobiDB-lite"/>
    </source>
</evidence>
<dbReference type="GO" id="GO:0005684">
    <property type="term" value="C:U2-type spliceosomal complex"/>
    <property type="evidence" value="ECO:0007669"/>
    <property type="project" value="TreeGrafter"/>
</dbReference>
<dbReference type="GO" id="GO:0003723">
    <property type="term" value="F:RNA binding"/>
    <property type="evidence" value="ECO:0007669"/>
    <property type="project" value="UniProtKB-UniRule"/>
</dbReference>